<evidence type="ECO:0000313" key="2">
    <source>
        <dbReference type="EMBL" id="SDT08605.1"/>
    </source>
</evidence>
<reference evidence="2 3" key="1">
    <citation type="submission" date="2016-10" db="EMBL/GenBank/DDBJ databases">
        <authorList>
            <person name="de Groot N.N."/>
        </authorList>
    </citation>
    <scope>NUCLEOTIDE SEQUENCE [LARGE SCALE GENOMIC DNA]</scope>
    <source>
        <strain evidence="2 3">DSM 15019</strain>
    </source>
</reference>
<dbReference type="EMBL" id="LT629770">
    <property type="protein sequence ID" value="SDT08605.1"/>
    <property type="molecule type" value="Genomic_DNA"/>
</dbReference>
<accession>A0A1H1XH51</accession>
<name>A0A1H1XH51_9MICO</name>
<dbReference type="AlphaFoldDB" id="A0A1H1XH51"/>
<dbReference type="GeneID" id="36299351"/>
<dbReference type="EMBL" id="LT629770">
    <property type="protein sequence ID" value="SDR71304.1"/>
    <property type="molecule type" value="Genomic_DNA"/>
</dbReference>
<dbReference type="RefSeq" id="WP_060921053.1">
    <property type="nucleotide sequence ID" value="NZ_LT629770.1"/>
</dbReference>
<gene>
    <name evidence="1" type="ORF">SAMN04489809_0041</name>
    <name evidence="2" type="ORF">SAMN04489809_3476</name>
</gene>
<organism evidence="2 3">
    <name type="scientific">Microbacterium paraoxydans</name>
    <dbReference type="NCBI Taxonomy" id="199592"/>
    <lineage>
        <taxon>Bacteria</taxon>
        <taxon>Bacillati</taxon>
        <taxon>Actinomycetota</taxon>
        <taxon>Actinomycetes</taxon>
        <taxon>Micrococcales</taxon>
        <taxon>Microbacteriaceae</taxon>
        <taxon>Microbacterium</taxon>
    </lineage>
</organism>
<proteinExistence type="predicted"/>
<sequence>MSTRARKDRKRAGIPFVKAQKVGTPVEERSFVTAPVFRRHGDEGVHLGTARSPRRIERFIASGGIPRLNPKLSEVTDEARLGLLRRWIERVRGPRGEEQS</sequence>
<evidence type="ECO:0000313" key="1">
    <source>
        <dbReference type="EMBL" id="SDR71304.1"/>
    </source>
</evidence>
<evidence type="ECO:0000313" key="3">
    <source>
        <dbReference type="Proteomes" id="UP000182126"/>
    </source>
</evidence>
<dbReference type="Proteomes" id="UP000182126">
    <property type="component" value="Chromosome I"/>
</dbReference>
<protein>
    <submittedName>
        <fullName evidence="2">Uncharacterized protein</fullName>
    </submittedName>
</protein>